<feature type="compositionally biased region" description="Low complexity" evidence="1">
    <location>
        <begin position="32"/>
        <end position="41"/>
    </location>
</feature>
<evidence type="ECO:0000313" key="2">
    <source>
        <dbReference type="Proteomes" id="UP000887565"/>
    </source>
</evidence>
<dbReference type="WBParaSite" id="nRc.2.0.1.t00688-RA">
    <property type="protein sequence ID" value="nRc.2.0.1.t00688-RA"/>
    <property type="gene ID" value="nRc.2.0.1.g00688"/>
</dbReference>
<name>A0A915HGE7_ROMCU</name>
<proteinExistence type="predicted"/>
<evidence type="ECO:0000313" key="3">
    <source>
        <dbReference type="WBParaSite" id="nRc.2.0.1.t00688-RA"/>
    </source>
</evidence>
<reference evidence="3" key="1">
    <citation type="submission" date="2022-11" db="UniProtKB">
        <authorList>
            <consortium name="WormBaseParasite"/>
        </authorList>
    </citation>
    <scope>IDENTIFICATION</scope>
</reference>
<feature type="region of interest" description="Disordered" evidence="1">
    <location>
        <begin position="15"/>
        <end position="41"/>
    </location>
</feature>
<sequence length="70" mass="7863">MMLLLGQIQNQTVAQQQKINDLETDHQFTDNSPLPKSSKSSPVIQVTMDKHKGKIVSLQDLVTLCDNLEK</sequence>
<organism evidence="2 3">
    <name type="scientific">Romanomermis culicivorax</name>
    <name type="common">Nematode worm</name>
    <dbReference type="NCBI Taxonomy" id="13658"/>
    <lineage>
        <taxon>Eukaryota</taxon>
        <taxon>Metazoa</taxon>
        <taxon>Ecdysozoa</taxon>
        <taxon>Nematoda</taxon>
        <taxon>Enoplea</taxon>
        <taxon>Dorylaimia</taxon>
        <taxon>Mermithida</taxon>
        <taxon>Mermithoidea</taxon>
        <taxon>Mermithidae</taxon>
        <taxon>Romanomermis</taxon>
    </lineage>
</organism>
<keyword evidence="2" id="KW-1185">Reference proteome</keyword>
<accession>A0A915HGE7</accession>
<dbReference type="Proteomes" id="UP000887565">
    <property type="component" value="Unplaced"/>
</dbReference>
<protein>
    <submittedName>
        <fullName evidence="3">Uncharacterized protein</fullName>
    </submittedName>
</protein>
<dbReference type="AlphaFoldDB" id="A0A915HGE7"/>
<evidence type="ECO:0000256" key="1">
    <source>
        <dbReference type="SAM" id="MobiDB-lite"/>
    </source>
</evidence>